<gene>
    <name evidence="1" type="ORF">C2845_PM10G11560</name>
</gene>
<evidence type="ECO:0000313" key="2">
    <source>
        <dbReference type="Proteomes" id="UP000275267"/>
    </source>
</evidence>
<proteinExistence type="predicted"/>
<name>A0A3L6PA48_PANMI</name>
<dbReference type="EMBL" id="PQIB02000018">
    <property type="protein sequence ID" value="RLM54273.1"/>
    <property type="molecule type" value="Genomic_DNA"/>
</dbReference>
<keyword evidence="2" id="KW-1185">Reference proteome</keyword>
<protein>
    <submittedName>
        <fullName evidence="1">Uncharacterized protein</fullName>
    </submittedName>
</protein>
<dbReference type="AlphaFoldDB" id="A0A3L6PA48"/>
<dbReference type="Proteomes" id="UP000275267">
    <property type="component" value="Unassembled WGS sequence"/>
</dbReference>
<reference evidence="2" key="1">
    <citation type="journal article" date="2019" name="Nat. Commun.">
        <title>The genome of broomcorn millet.</title>
        <authorList>
            <person name="Zou C."/>
            <person name="Miki D."/>
            <person name="Li D."/>
            <person name="Tang Q."/>
            <person name="Xiao L."/>
            <person name="Rajput S."/>
            <person name="Deng P."/>
            <person name="Jia W."/>
            <person name="Huang R."/>
            <person name="Zhang M."/>
            <person name="Sun Y."/>
            <person name="Hu J."/>
            <person name="Fu X."/>
            <person name="Schnable P.S."/>
            <person name="Li F."/>
            <person name="Zhang H."/>
            <person name="Feng B."/>
            <person name="Zhu X."/>
            <person name="Liu R."/>
            <person name="Schnable J.C."/>
            <person name="Zhu J.-K."/>
            <person name="Zhang H."/>
        </authorList>
    </citation>
    <scope>NUCLEOTIDE SEQUENCE [LARGE SCALE GENOMIC DNA]</scope>
</reference>
<evidence type="ECO:0000313" key="1">
    <source>
        <dbReference type="EMBL" id="RLM54273.1"/>
    </source>
</evidence>
<accession>A0A3L6PA48</accession>
<comment type="caution">
    <text evidence="1">The sequence shown here is derived from an EMBL/GenBank/DDBJ whole genome shotgun (WGS) entry which is preliminary data.</text>
</comment>
<organism evidence="1 2">
    <name type="scientific">Panicum miliaceum</name>
    <name type="common">Proso millet</name>
    <name type="synonym">Broomcorn millet</name>
    <dbReference type="NCBI Taxonomy" id="4540"/>
    <lineage>
        <taxon>Eukaryota</taxon>
        <taxon>Viridiplantae</taxon>
        <taxon>Streptophyta</taxon>
        <taxon>Embryophyta</taxon>
        <taxon>Tracheophyta</taxon>
        <taxon>Spermatophyta</taxon>
        <taxon>Magnoliopsida</taxon>
        <taxon>Liliopsida</taxon>
        <taxon>Poales</taxon>
        <taxon>Poaceae</taxon>
        <taxon>PACMAD clade</taxon>
        <taxon>Panicoideae</taxon>
        <taxon>Panicodae</taxon>
        <taxon>Paniceae</taxon>
        <taxon>Panicinae</taxon>
        <taxon>Panicum</taxon>
        <taxon>Panicum sect. Panicum</taxon>
    </lineage>
</organism>
<sequence>MLLGLWKKKGGWTRLELPSVAVVVFSKYRSRSGRVWGAAPVDGRSPTASSYPLGQVSTSTPIKGIARWDSSSSGDLRLLLRR</sequence>